<feature type="compositionally biased region" description="Basic and acidic residues" evidence="2">
    <location>
        <begin position="359"/>
        <end position="375"/>
    </location>
</feature>
<sequence length="504" mass="59043">MVKKQFIDRKNARHFEVVHRSQRDPLAGDGETSTRVLREVVDLNVAKKENREERRLVTQEITETEEERERRVGQAALYGVYFDDTKYDYTQHLRTIGENPDAVFVAAPNKQEKVKHSGIQFLDDDVQSISSRRERKVTFDLPQDVLPSEYELSTGLMNQSALPDGLQGLQPDMDPELRAVLEALDDEDCVEDGSIDEDFIKALDEEGDYVEEYDDYYSDEEEDSTGWANVRRYKKESYDSDEEDTRTIGTSFSMSSSVMFRNDKLTLLDEQFDKIEKEYEVDSSEDSDSHNDSDSENHKPEREDLEDILDEFLDKYELVGKKMVPKLEGDSEERLETMRKAFLDVSLEEKIRHSSTVSKPEKDIMPLPSREEREREMWDCESILSTYSNLENHPNFIREKPNNKIRFDKKGFPIVEEPEHLREKKQLEEEQEEEEEEEKINKGVPRSKKETPEEKKARKAAIKEERKSRRSEKKISKSVHKEQESLRQRVLSQRAKSYSTVHLD</sequence>
<feature type="compositionally biased region" description="Basic and acidic residues" evidence="2">
    <location>
        <begin position="400"/>
        <end position="428"/>
    </location>
</feature>
<evidence type="ECO:0000256" key="2">
    <source>
        <dbReference type="SAM" id="MobiDB-lite"/>
    </source>
</evidence>
<dbReference type="InterPro" id="IPR007307">
    <property type="entry name" value="Ltv1"/>
</dbReference>
<feature type="compositionally biased region" description="Basic and acidic residues" evidence="2">
    <location>
        <begin position="287"/>
        <end position="302"/>
    </location>
</feature>
<gene>
    <name evidence="3" type="primary">LTV1</name>
    <name evidence="3" type="ORF">K7432_010933</name>
</gene>
<protein>
    <submittedName>
        <fullName evidence="3">Protein ltv1</fullName>
    </submittedName>
</protein>
<comment type="similarity">
    <text evidence="1">Belongs to the LTV1 family.</text>
</comment>
<dbReference type="Pfam" id="PF04180">
    <property type="entry name" value="LTV"/>
    <property type="match status" value="2"/>
</dbReference>
<proteinExistence type="inferred from homology"/>
<accession>A0ABR2WMX9</accession>
<feature type="region of interest" description="Disordered" evidence="2">
    <location>
        <begin position="400"/>
        <end position="504"/>
    </location>
</feature>
<feature type="region of interest" description="Disordered" evidence="2">
    <location>
        <begin position="278"/>
        <end position="304"/>
    </location>
</feature>
<keyword evidence="4" id="KW-1185">Reference proteome</keyword>
<dbReference type="PANTHER" id="PTHR21531">
    <property type="entry name" value="LOW-TEMPERATURE VIABILITY PROTEIN LTV1-RELATED"/>
    <property type="match status" value="1"/>
</dbReference>
<feature type="compositionally biased region" description="Basic and acidic residues" evidence="2">
    <location>
        <begin position="447"/>
        <end position="487"/>
    </location>
</feature>
<organism evidence="3 4">
    <name type="scientific">Basidiobolus ranarum</name>
    <dbReference type="NCBI Taxonomy" id="34480"/>
    <lineage>
        <taxon>Eukaryota</taxon>
        <taxon>Fungi</taxon>
        <taxon>Fungi incertae sedis</taxon>
        <taxon>Zoopagomycota</taxon>
        <taxon>Entomophthoromycotina</taxon>
        <taxon>Basidiobolomycetes</taxon>
        <taxon>Basidiobolales</taxon>
        <taxon>Basidiobolaceae</taxon>
        <taxon>Basidiobolus</taxon>
    </lineage>
</organism>
<feature type="compositionally biased region" description="Acidic residues" evidence="2">
    <location>
        <begin position="429"/>
        <end position="438"/>
    </location>
</feature>
<dbReference type="Proteomes" id="UP001479436">
    <property type="component" value="Unassembled WGS sequence"/>
</dbReference>
<evidence type="ECO:0000313" key="3">
    <source>
        <dbReference type="EMBL" id="KAK9762883.1"/>
    </source>
</evidence>
<name>A0ABR2WMX9_9FUNG</name>
<evidence type="ECO:0000256" key="1">
    <source>
        <dbReference type="ARBA" id="ARBA00009078"/>
    </source>
</evidence>
<feature type="compositionally biased region" description="Polar residues" evidence="2">
    <location>
        <begin position="490"/>
        <end position="504"/>
    </location>
</feature>
<comment type="caution">
    <text evidence="3">The sequence shown here is derived from an EMBL/GenBank/DDBJ whole genome shotgun (WGS) entry which is preliminary data.</text>
</comment>
<dbReference type="EMBL" id="JASJQH010000796">
    <property type="protein sequence ID" value="KAK9762883.1"/>
    <property type="molecule type" value="Genomic_DNA"/>
</dbReference>
<reference evidence="3 4" key="1">
    <citation type="submission" date="2023-04" db="EMBL/GenBank/DDBJ databases">
        <title>Genome of Basidiobolus ranarum AG-B5.</title>
        <authorList>
            <person name="Stajich J.E."/>
            <person name="Carter-House D."/>
            <person name="Gryganskyi A."/>
        </authorList>
    </citation>
    <scope>NUCLEOTIDE SEQUENCE [LARGE SCALE GENOMIC DNA]</scope>
    <source>
        <strain evidence="3 4">AG-B5</strain>
    </source>
</reference>
<feature type="region of interest" description="Disordered" evidence="2">
    <location>
        <begin position="351"/>
        <end position="375"/>
    </location>
</feature>
<dbReference type="PANTHER" id="PTHR21531:SF0">
    <property type="entry name" value="PROTEIN LTV1 HOMOLOG"/>
    <property type="match status" value="1"/>
</dbReference>
<evidence type="ECO:0000313" key="4">
    <source>
        <dbReference type="Proteomes" id="UP001479436"/>
    </source>
</evidence>